<dbReference type="EMBL" id="JAIWYP010000005">
    <property type="protein sequence ID" value="KAH3825288.1"/>
    <property type="molecule type" value="Genomic_DNA"/>
</dbReference>
<organism evidence="1 2">
    <name type="scientific">Dreissena polymorpha</name>
    <name type="common">Zebra mussel</name>
    <name type="synonym">Mytilus polymorpha</name>
    <dbReference type="NCBI Taxonomy" id="45954"/>
    <lineage>
        <taxon>Eukaryota</taxon>
        <taxon>Metazoa</taxon>
        <taxon>Spiralia</taxon>
        <taxon>Lophotrochozoa</taxon>
        <taxon>Mollusca</taxon>
        <taxon>Bivalvia</taxon>
        <taxon>Autobranchia</taxon>
        <taxon>Heteroconchia</taxon>
        <taxon>Euheterodonta</taxon>
        <taxon>Imparidentia</taxon>
        <taxon>Neoheterodontei</taxon>
        <taxon>Myida</taxon>
        <taxon>Dreissenoidea</taxon>
        <taxon>Dreissenidae</taxon>
        <taxon>Dreissena</taxon>
    </lineage>
</organism>
<name>A0A9D4JYW5_DREPO</name>
<comment type="caution">
    <text evidence="1">The sequence shown here is derived from an EMBL/GenBank/DDBJ whole genome shotgun (WGS) entry which is preliminary data.</text>
</comment>
<gene>
    <name evidence="1" type="ORF">DPMN_127162</name>
</gene>
<protein>
    <submittedName>
        <fullName evidence="1">Uncharacterized protein</fullName>
    </submittedName>
</protein>
<keyword evidence="2" id="KW-1185">Reference proteome</keyword>
<dbReference type="Proteomes" id="UP000828390">
    <property type="component" value="Unassembled WGS sequence"/>
</dbReference>
<sequence length="72" mass="8181">MFFHVSMVTSTDDIALSEGRWVEEVGAQNFYREYSVKVAAYNDLGHGPNLTEKVIYSAEDSTFLGFFPNAFY</sequence>
<reference evidence="1" key="2">
    <citation type="submission" date="2020-11" db="EMBL/GenBank/DDBJ databases">
        <authorList>
            <person name="McCartney M.A."/>
            <person name="Auch B."/>
            <person name="Kono T."/>
            <person name="Mallez S."/>
            <person name="Becker A."/>
            <person name="Gohl D.M."/>
            <person name="Silverstein K.A.T."/>
            <person name="Koren S."/>
            <person name="Bechman K.B."/>
            <person name="Herman A."/>
            <person name="Abrahante J.E."/>
            <person name="Garbe J."/>
        </authorList>
    </citation>
    <scope>NUCLEOTIDE SEQUENCE</scope>
    <source>
        <strain evidence="1">Duluth1</strain>
        <tissue evidence="1">Whole animal</tissue>
    </source>
</reference>
<reference evidence="1" key="1">
    <citation type="journal article" date="2019" name="bioRxiv">
        <title>The Genome of the Zebra Mussel, Dreissena polymorpha: A Resource for Invasive Species Research.</title>
        <authorList>
            <person name="McCartney M.A."/>
            <person name="Auch B."/>
            <person name="Kono T."/>
            <person name="Mallez S."/>
            <person name="Zhang Y."/>
            <person name="Obille A."/>
            <person name="Becker A."/>
            <person name="Abrahante J.E."/>
            <person name="Garbe J."/>
            <person name="Badalamenti J.P."/>
            <person name="Herman A."/>
            <person name="Mangelson H."/>
            <person name="Liachko I."/>
            <person name="Sullivan S."/>
            <person name="Sone E.D."/>
            <person name="Koren S."/>
            <person name="Silverstein K.A.T."/>
            <person name="Beckman K.B."/>
            <person name="Gohl D.M."/>
        </authorList>
    </citation>
    <scope>NUCLEOTIDE SEQUENCE</scope>
    <source>
        <strain evidence="1">Duluth1</strain>
        <tissue evidence="1">Whole animal</tissue>
    </source>
</reference>
<accession>A0A9D4JYW5</accession>
<evidence type="ECO:0000313" key="2">
    <source>
        <dbReference type="Proteomes" id="UP000828390"/>
    </source>
</evidence>
<dbReference type="AlphaFoldDB" id="A0A9D4JYW5"/>
<evidence type="ECO:0000313" key="1">
    <source>
        <dbReference type="EMBL" id="KAH3825288.1"/>
    </source>
</evidence>
<proteinExistence type="predicted"/>